<protein>
    <submittedName>
        <fullName evidence="4">Uncharacterized protein</fullName>
    </submittedName>
</protein>
<sequence>MTTISAEKRKNDSGEESQSKKIKQVSKFSGKFEKRPFKDAKTRLPGKPGKFHGKGERKFSADKGFVNKTSGQDKQDWKAYKQQKKELRIKRKEKQKTKDLMDVMNEAKQIYEKLKCKTTKGRVEMATKLHNLLKGDDNHDTARVVQCLLKVAPAAIRSEIFEKLSGSLPSMAMSKYAHFCVLAMLKHGSAETRERLIEALYGNYVKLCTHSFGHIIVDSIYMTWATAQQKSSMRQEFYSELYRRDKDSKVKCLVDTFKDAPHMKNVVLGTLKQHIVKAVNKKLVDNSLFHGILVEYLMECSEEDKLEMAIAFSGLLASLASTREGTRAATLCFWYGTAKERRSALKHLKEHVEKICVHEFGYYLILAILHTIDDTKMLKKTLLDTIVNKVEAVVQHEGGRKIVEWMIQPGDTNNFHPSITATLNEGLKYSKKDVPVRQTEILEACHRDLVNAVAANANFWLSNGHIARTTATILLARENEKTPEAFQSLVKVISNPNWTLAPLEKAQPEENEESDEEKPKKKKFKKVKNPLVKHQVLEMAEECPVIGVEDAGLHIVLKKLIKNPNFSSILVENLAEVTLVKWLPINRACFLLADLLKSATDSDKLREILRERRDLIKSQKSSGASVLLEKIQ</sequence>
<dbReference type="SUPFAM" id="SSF48371">
    <property type="entry name" value="ARM repeat"/>
    <property type="match status" value="1"/>
</dbReference>
<dbReference type="InterPro" id="IPR012959">
    <property type="entry name" value="CPL_dom"/>
</dbReference>
<feature type="compositionally biased region" description="Basic and acidic residues" evidence="3">
    <location>
        <begin position="1"/>
        <end position="19"/>
    </location>
</feature>
<dbReference type="InterPro" id="IPR040059">
    <property type="entry name" value="PUM3"/>
</dbReference>
<dbReference type="Pfam" id="PF08144">
    <property type="entry name" value="CPL"/>
    <property type="match status" value="1"/>
</dbReference>
<dbReference type="PANTHER" id="PTHR13389">
    <property type="entry name" value="PUMILIO HOMOLOG 3"/>
    <property type="match status" value="1"/>
</dbReference>
<feature type="compositionally biased region" description="Basic and acidic residues" evidence="3">
    <location>
        <begin position="30"/>
        <end position="42"/>
    </location>
</feature>
<keyword evidence="2" id="KW-0694">RNA-binding</keyword>
<dbReference type="GO" id="GO:0003729">
    <property type="term" value="F:mRNA binding"/>
    <property type="evidence" value="ECO:0007669"/>
    <property type="project" value="TreeGrafter"/>
</dbReference>
<dbReference type="VEuPathDB" id="VectorBase:PPAPM1_004594"/>
<accession>A0A1B0D4D4</accession>
<dbReference type="InterPro" id="IPR033133">
    <property type="entry name" value="PUM-HD"/>
</dbReference>
<dbReference type="InterPro" id="IPR001313">
    <property type="entry name" value="Pumilio_RNA-bd_rpt"/>
</dbReference>
<dbReference type="InterPro" id="IPR016024">
    <property type="entry name" value="ARM-type_fold"/>
</dbReference>
<dbReference type="PROSITE" id="PS50303">
    <property type="entry name" value="PUM_HD"/>
    <property type="match status" value="1"/>
</dbReference>
<dbReference type="PANTHER" id="PTHR13389:SF0">
    <property type="entry name" value="PUMILIO HOMOLOG 3"/>
    <property type="match status" value="1"/>
</dbReference>
<dbReference type="VEuPathDB" id="VectorBase:PPAI002272"/>
<dbReference type="GO" id="GO:0005730">
    <property type="term" value="C:nucleolus"/>
    <property type="evidence" value="ECO:0007669"/>
    <property type="project" value="TreeGrafter"/>
</dbReference>
<name>A0A1B0D4D4_PHLPP</name>
<dbReference type="EnsemblMetazoa" id="PPAI002272-RA">
    <property type="protein sequence ID" value="PPAI002272-PA"/>
    <property type="gene ID" value="PPAI002272"/>
</dbReference>
<dbReference type="AlphaFoldDB" id="A0A1B0D4D4"/>
<proteinExistence type="predicted"/>
<evidence type="ECO:0000256" key="1">
    <source>
        <dbReference type="ARBA" id="ARBA00022737"/>
    </source>
</evidence>
<dbReference type="PROSITE" id="PS50302">
    <property type="entry name" value="PUM"/>
    <property type="match status" value="1"/>
</dbReference>
<keyword evidence="1" id="KW-0677">Repeat</keyword>
<dbReference type="Proteomes" id="UP000092462">
    <property type="component" value="Unassembled WGS sequence"/>
</dbReference>
<evidence type="ECO:0000256" key="2">
    <source>
        <dbReference type="ARBA" id="ARBA00022884"/>
    </source>
</evidence>
<dbReference type="GO" id="GO:0006417">
    <property type="term" value="P:regulation of translation"/>
    <property type="evidence" value="ECO:0007669"/>
    <property type="project" value="TreeGrafter"/>
</dbReference>
<evidence type="ECO:0000256" key="3">
    <source>
        <dbReference type="SAM" id="MobiDB-lite"/>
    </source>
</evidence>
<dbReference type="EMBL" id="AJVK01011379">
    <property type="status" value="NOT_ANNOTATED_CDS"/>
    <property type="molecule type" value="Genomic_DNA"/>
</dbReference>
<dbReference type="EMBL" id="AJVK01011378">
    <property type="status" value="NOT_ANNOTATED_CDS"/>
    <property type="molecule type" value="Genomic_DNA"/>
</dbReference>
<dbReference type="InterPro" id="IPR011989">
    <property type="entry name" value="ARM-like"/>
</dbReference>
<organism evidence="4 5">
    <name type="scientific">Phlebotomus papatasi</name>
    <name type="common">Sandfly</name>
    <dbReference type="NCBI Taxonomy" id="29031"/>
    <lineage>
        <taxon>Eukaryota</taxon>
        <taxon>Metazoa</taxon>
        <taxon>Ecdysozoa</taxon>
        <taxon>Arthropoda</taxon>
        <taxon>Hexapoda</taxon>
        <taxon>Insecta</taxon>
        <taxon>Pterygota</taxon>
        <taxon>Neoptera</taxon>
        <taxon>Endopterygota</taxon>
        <taxon>Diptera</taxon>
        <taxon>Nematocera</taxon>
        <taxon>Psychodoidea</taxon>
        <taxon>Psychodidae</taxon>
        <taxon>Phlebotomus</taxon>
        <taxon>Phlebotomus</taxon>
    </lineage>
</organism>
<dbReference type="Gene3D" id="1.25.10.10">
    <property type="entry name" value="Leucine-rich Repeat Variant"/>
    <property type="match status" value="1"/>
</dbReference>
<keyword evidence="5" id="KW-1185">Reference proteome</keyword>
<reference evidence="4" key="1">
    <citation type="submission" date="2022-08" db="UniProtKB">
        <authorList>
            <consortium name="EnsemblMetazoa"/>
        </authorList>
    </citation>
    <scope>IDENTIFICATION</scope>
    <source>
        <strain evidence="4">Israel</strain>
    </source>
</reference>
<evidence type="ECO:0000313" key="5">
    <source>
        <dbReference type="Proteomes" id="UP000092462"/>
    </source>
</evidence>
<feature type="region of interest" description="Disordered" evidence="3">
    <location>
        <begin position="1"/>
        <end position="78"/>
    </location>
</feature>
<dbReference type="SMART" id="SM00025">
    <property type="entry name" value="Pumilio"/>
    <property type="match status" value="6"/>
</dbReference>
<evidence type="ECO:0000313" key="4">
    <source>
        <dbReference type="EnsemblMetazoa" id="PPAI002272-PA"/>
    </source>
</evidence>
<feature type="region of interest" description="Disordered" evidence="3">
    <location>
        <begin position="501"/>
        <end position="525"/>
    </location>
</feature>